<feature type="domain" description="Shikimate dehydrogenase substrate binding N-terminal" evidence="7">
    <location>
        <begin position="14"/>
        <end position="96"/>
    </location>
</feature>
<keyword evidence="5" id="KW-0057">Aromatic amino acid biosynthesis</keyword>
<dbReference type="Pfam" id="PF01488">
    <property type="entry name" value="Shikimate_DH"/>
    <property type="match status" value="1"/>
</dbReference>
<comment type="caution">
    <text evidence="8">The sequence shown here is derived from an EMBL/GenBank/DDBJ whole genome shotgun (WGS) entry which is preliminary data.</text>
</comment>
<keyword evidence="4" id="KW-0560">Oxidoreductase</keyword>
<name>A0A0F9SX18_9ZZZZ</name>
<dbReference type="InterPro" id="IPR011342">
    <property type="entry name" value="Shikimate_DH"/>
</dbReference>
<dbReference type="PANTHER" id="PTHR21089">
    <property type="entry name" value="SHIKIMATE DEHYDROGENASE"/>
    <property type="match status" value="1"/>
</dbReference>
<evidence type="ECO:0000259" key="6">
    <source>
        <dbReference type="Pfam" id="PF01488"/>
    </source>
</evidence>
<evidence type="ECO:0000256" key="5">
    <source>
        <dbReference type="ARBA" id="ARBA00023141"/>
    </source>
</evidence>
<dbReference type="GO" id="GO:0009423">
    <property type="term" value="P:chorismate biosynthetic process"/>
    <property type="evidence" value="ECO:0007669"/>
    <property type="project" value="UniProtKB-UniPathway"/>
</dbReference>
<organism evidence="8">
    <name type="scientific">marine sediment metagenome</name>
    <dbReference type="NCBI Taxonomy" id="412755"/>
    <lineage>
        <taxon>unclassified sequences</taxon>
        <taxon>metagenomes</taxon>
        <taxon>ecological metagenomes</taxon>
    </lineage>
</organism>
<dbReference type="UniPathway" id="UPA00053">
    <property type="reaction ID" value="UER00087"/>
</dbReference>
<dbReference type="Gene3D" id="3.40.50.10860">
    <property type="entry name" value="Leucine Dehydrogenase, chain A, domain 1"/>
    <property type="match status" value="1"/>
</dbReference>
<dbReference type="EC" id="1.1.1.25" evidence="1"/>
<dbReference type="InterPro" id="IPR013708">
    <property type="entry name" value="Shikimate_DH-bd_N"/>
</dbReference>
<dbReference type="FunFam" id="3.40.50.10860:FF:000006">
    <property type="entry name" value="Shikimate dehydrogenase (NADP(+))"/>
    <property type="match status" value="1"/>
</dbReference>
<dbReference type="SUPFAM" id="SSF53223">
    <property type="entry name" value="Aminoacid dehydrogenase-like, N-terminal domain"/>
    <property type="match status" value="1"/>
</dbReference>
<dbReference type="Gene3D" id="3.40.50.720">
    <property type="entry name" value="NAD(P)-binding Rossmann-like Domain"/>
    <property type="match status" value="1"/>
</dbReference>
<keyword evidence="3" id="KW-0521">NADP</keyword>
<dbReference type="GO" id="GO:0004764">
    <property type="term" value="F:shikimate 3-dehydrogenase (NADP+) activity"/>
    <property type="evidence" value="ECO:0007669"/>
    <property type="project" value="UniProtKB-EC"/>
</dbReference>
<dbReference type="SUPFAM" id="SSF51735">
    <property type="entry name" value="NAD(P)-binding Rossmann-fold domains"/>
    <property type="match status" value="1"/>
</dbReference>
<accession>A0A0F9SX18</accession>
<dbReference type="InterPro" id="IPR006151">
    <property type="entry name" value="Shikm_DH/Glu-tRNA_Rdtase"/>
</dbReference>
<dbReference type="EMBL" id="LAZR01001648">
    <property type="protein sequence ID" value="KKN41421.1"/>
    <property type="molecule type" value="Genomic_DNA"/>
</dbReference>
<gene>
    <name evidence="8" type="ORF">LCGC14_0723610</name>
</gene>
<protein>
    <recommendedName>
        <fullName evidence="1">shikimate dehydrogenase (NADP(+))</fullName>
        <ecNumber evidence="1">1.1.1.25</ecNumber>
    </recommendedName>
</protein>
<keyword evidence="2" id="KW-0028">Amino-acid biosynthesis</keyword>
<dbReference type="HAMAP" id="MF_00222">
    <property type="entry name" value="Shikimate_DH_AroE"/>
    <property type="match status" value="1"/>
</dbReference>
<sequence length="282" mass="30856">MLQRGCFKMDKYAVFGNPIKHSKSPAIHKQFAVSLGEQIDYRAILAPIDNFEKTVLSFFGQGGVGANVTMPFKEQAYTMADELTPLAKIVGAVNTLKKRDDGTLLGDNTDGVGFVNDLLANKVAITNKRILIIGAGGAARGVILPLLEHNPQEIIIVNRTAQKAKELAELFTQYGPVSGFGFSDLPVSDYSLIINSTSSSMNDELPALDEKHITNCEVAYDMFYSLQNTIFMNWVAQHNINAKLLDGSGMLVGQAAQAYYVWRNKMPKILPVVDALKQGVLK</sequence>
<dbReference type="GO" id="GO:0005829">
    <property type="term" value="C:cytosol"/>
    <property type="evidence" value="ECO:0007669"/>
    <property type="project" value="TreeGrafter"/>
</dbReference>
<dbReference type="InterPro" id="IPR022893">
    <property type="entry name" value="Shikimate_DH_fam"/>
</dbReference>
<dbReference type="InterPro" id="IPR046346">
    <property type="entry name" value="Aminoacid_DH-like_N_sf"/>
</dbReference>
<proteinExistence type="inferred from homology"/>
<dbReference type="NCBIfam" id="TIGR00507">
    <property type="entry name" value="aroE"/>
    <property type="match status" value="1"/>
</dbReference>
<dbReference type="PANTHER" id="PTHR21089:SF1">
    <property type="entry name" value="BIFUNCTIONAL 3-DEHYDROQUINATE DEHYDRATASE_SHIKIMATE DEHYDROGENASE, CHLOROPLASTIC"/>
    <property type="match status" value="1"/>
</dbReference>
<evidence type="ECO:0000259" key="7">
    <source>
        <dbReference type="Pfam" id="PF08501"/>
    </source>
</evidence>
<evidence type="ECO:0000313" key="8">
    <source>
        <dbReference type="EMBL" id="KKN41421.1"/>
    </source>
</evidence>
<dbReference type="GO" id="GO:0050661">
    <property type="term" value="F:NADP binding"/>
    <property type="evidence" value="ECO:0007669"/>
    <property type="project" value="InterPro"/>
</dbReference>
<evidence type="ECO:0000256" key="3">
    <source>
        <dbReference type="ARBA" id="ARBA00022857"/>
    </source>
</evidence>
<dbReference type="NCBIfam" id="NF001310">
    <property type="entry name" value="PRK00258.1-2"/>
    <property type="match status" value="1"/>
</dbReference>
<dbReference type="Pfam" id="PF08501">
    <property type="entry name" value="Shikimate_dh_N"/>
    <property type="match status" value="1"/>
</dbReference>
<evidence type="ECO:0000256" key="4">
    <source>
        <dbReference type="ARBA" id="ARBA00023002"/>
    </source>
</evidence>
<dbReference type="CDD" id="cd01065">
    <property type="entry name" value="NAD_bind_Shikimate_DH"/>
    <property type="match status" value="1"/>
</dbReference>
<feature type="domain" description="Quinate/shikimate 5-dehydrogenase/glutamyl-tRNA reductase" evidence="6">
    <location>
        <begin position="124"/>
        <end position="200"/>
    </location>
</feature>
<dbReference type="GO" id="GO:0008652">
    <property type="term" value="P:amino acid biosynthetic process"/>
    <property type="evidence" value="ECO:0007669"/>
    <property type="project" value="UniProtKB-KW"/>
</dbReference>
<reference evidence="8" key="1">
    <citation type="journal article" date="2015" name="Nature">
        <title>Complex archaea that bridge the gap between prokaryotes and eukaryotes.</title>
        <authorList>
            <person name="Spang A."/>
            <person name="Saw J.H."/>
            <person name="Jorgensen S.L."/>
            <person name="Zaremba-Niedzwiedzka K."/>
            <person name="Martijn J."/>
            <person name="Lind A.E."/>
            <person name="van Eijk R."/>
            <person name="Schleper C."/>
            <person name="Guy L."/>
            <person name="Ettema T.J."/>
        </authorList>
    </citation>
    <scope>NUCLEOTIDE SEQUENCE</scope>
</reference>
<evidence type="ECO:0000256" key="2">
    <source>
        <dbReference type="ARBA" id="ARBA00022605"/>
    </source>
</evidence>
<dbReference type="GO" id="GO:0009073">
    <property type="term" value="P:aromatic amino acid family biosynthetic process"/>
    <property type="evidence" value="ECO:0007669"/>
    <property type="project" value="UniProtKB-KW"/>
</dbReference>
<dbReference type="GO" id="GO:0019632">
    <property type="term" value="P:shikimate metabolic process"/>
    <property type="evidence" value="ECO:0007669"/>
    <property type="project" value="InterPro"/>
</dbReference>
<dbReference type="InterPro" id="IPR036291">
    <property type="entry name" value="NAD(P)-bd_dom_sf"/>
</dbReference>
<dbReference type="AlphaFoldDB" id="A0A0F9SX18"/>
<evidence type="ECO:0000256" key="1">
    <source>
        <dbReference type="ARBA" id="ARBA00012962"/>
    </source>
</evidence>